<sequence length="65" mass="7471">MKILNVPLSLNNCLYSSDDKRNVVGLNPKRVSFALVQYVDLTLPHVYEKALKLFLIHQCIELIND</sequence>
<dbReference type="EnsemblMetazoa" id="GMOY005848-RA">
    <property type="protein sequence ID" value="GMOY005848-PA"/>
    <property type="gene ID" value="GMOY005848"/>
</dbReference>
<accession>A0A1B0FPM4</accession>
<reference evidence="1" key="1">
    <citation type="submission" date="2020-05" db="UniProtKB">
        <authorList>
            <consortium name="EnsemblMetazoa"/>
        </authorList>
    </citation>
    <scope>IDENTIFICATION</scope>
    <source>
        <strain evidence="1">Yale</strain>
    </source>
</reference>
<proteinExistence type="predicted"/>
<dbReference type="VEuPathDB" id="VectorBase:GMOY005848"/>
<name>A0A1B0FPM4_GLOMM</name>
<keyword evidence="2" id="KW-1185">Reference proteome</keyword>
<evidence type="ECO:0000313" key="2">
    <source>
        <dbReference type="Proteomes" id="UP000092444"/>
    </source>
</evidence>
<dbReference type="AlphaFoldDB" id="A0A1B0FPM4"/>
<dbReference type="Proteomes" id="UP000092444">
    <property type="component" value="Unassembled WGS sequence"/>
</dbReference>
<evidence type="ECO:0000313" key="1">
    <source>
        <dbReference type="EnsemblMetazoa" id="GMOY005848-PA"/>
    </source>
</evidence>
<organism evidence="1 2">
    <name type="scientific">Glossina morsitans morsitans</name>
    <name type="common">Savannah tsetse fly</name>
    <dbReference type="NCBI Taxonomy" id="37546"/>
    <lineage>
        <taxon>Eukaryota</taxon>
        <taxon>Metazoa</taxon>
        <taxon>Ecdysozoa</taxon>
        <taxon>Arthropoda</taxon>
        <taxon>Hexapoda</taxon>
        <taxon>Insecta</taxon>
        <taxon>Pterygota</taxon>
        <taxon>Neoptera</taxon>
        <taxon>Endopterygota</taxon>
        <taxon>Diptera</taxon>
        <taxon>Brachycera</taxon>
        <taxon>Muscomorpha</taxon>
        <taxon>Hippoboscoidea</taxon>
        <taxon>Glossinidae</taxon>
        <taxon>Glossina</taxon>
    </lineage>
</organism>
<protein>
    <submittedName>
        <fullName evidence="1">Uncharacterized protein</fullName>
    </submittedName>
</protein>
<dbReference type="EMBL" id="CCAG010008061">
    <property type="status" value="NOT_ANNOTATED_CDS"/>
    <property type="molecule type" value="Genomic_DNA"/>
</dbReference>